<proteinExistence type="predicted"/>
<reference evidence="1 2" key="1">
    <citation type="journal article" date="2019" name="Syst. Appl. Microbiol.">
        <title>Microvirga tunisiensis sp. nov., a root nodule symbiotic bacterium isolated from Lupinus micranthus and L. luteus grown in Northern Tunisia.</title>
        <authorList>
            <person name="Msaddak A."/>
            <person name="Rejili M."/>
            <person name="Duran D."/>
            <person name="Mars M."/>
            <person name="Palacios J.M."/>
            <person name="Ruiz-Argueso T."/>
            <person name="Rey L."/>
            <person name="Imperial J."/>
        </authorList>
    </citation>
    <scope>NUCLEOTIDE SEQUENCE [LARGE SCALE GENOMIC DNA]</scope>
    <source>
        <strain evidence="1 2">Lmie10</strain>
    </source>
</reference>
<organism evidence="1 2">
    <name type="scientific">Microvirga tunisiensis</name>
    <dbReference type="NCBI Taxonomy" id="2108360"/>
    <lineage>
        <taxon>Bacteria</taxon>
        <taxon>Pseudomonadati</taxon>
        <taxon>Pseudomonadota</taxon>
        <taxon>Alphaproteobacteria</taxon>
        <taxon>Hyphomicrobiales</taxon>
        <taxon>Methylobacteriaceae</taxon>
        <taxon>Microvirga</taxon>
    </lineage>
</organism>
<evidence type="ECO:0000313" key="1">
    <source>
        <dbReference type="EMBL" id="MPR25553.1"/>
    </source>
</evidence>
<protein>
    <submittedName>
        <fullName evidence="1">Uncharacterized protein</fullName>
    </submittedName>
</protein>
<name>A0A5N7MFJ2_9HYPH</name>
<comment type="caution">
    <text evidence="1">The sequence shown here is derived from an EMBL/GenBank/DDBJ whole genome shotgun (WGS) entry which is preliminary data.</text>
</comment>
<gene>
    <name evidence="1" type="ORF">FS320_09950</name>
</gene>
<evidence type="ECO:0000313" key="2">
    <source>
        <dbReference type="Proteomes" id="UP000403266"/>
    </source>
</evidence>
<dbReference type="Proteomes" id="UP000403266">
    <property type="component" value="Unassembled WGS sequence"/>
</dbReference>
<dbReference type="AlphaFoldDB" id="A0A5N7MFJ2"/>
<keyword evidence="2" id="KW-1185">Reference proteome</keyword>
<accession>A0A5N7MFJ2</accession>
<dbReference type="EMBL" id="VOSK01000026">
    <property type="protein sequence ID" value="MPR25553.1"/>
    <property type="molecule type" value="Genomic_DNA"/>
</dbReference>
<sequence>MMFVIEFFRVRGTDEAHATLDRVEHDAADLEDAKVRAQSLFETLDMPQKPDALRILDHSGDEVFFWSPQYGGS</sequence>